<evidence type="ECO:0000313" key="2">
    <source>
        <dbReference type="EMBL" id="TWF80460.1"/>
    </source>
</evidence>
<proteinExistence type="predicted"/>
<protein>
    <recommendedName>
        <fullName evidence="1">WCX domain-containing protein</fullName>
    </recommendedName>
</protein>
<reference evidence="2 3" key="1">
    <citation type="submission" date="2019-06" db="EMBL/GenBank/DDBJ databases">
        <title>Sequencing the genomes of 1000 actinobacteria strains.</title>
        <authorList>
            <person name="Klenk H.-P."/>
        </authorList>
    </citation>
    <scope>NUCLEOTIDE SEQUENCE [LARGE SCALE GENOMIC DNA]</scope>
    <source>
        <strain evidence="2 3">DSM 45671</strain>
    </source>
</reference>
<feature type="domain" description="WCX" evidence="1">
    <location>
        <begin position="11"/>
        <end position="69"/>
    </location>
</feature>
<dbReference type="AlphaFoldDB" id="A0A561T016"/>
<keyword evidence="3" id="KW-1185">Reference proteome</keyword>
<dbReference type="Proteomes" id="UP000321261">
    <property type="component" value="Unassembled WGS sequence"/>
</dbReference>
<comment type="caution">
    <text evidence="2">The sequence shown here is derived from an EMBL/GenBank/DDBJ whole genome shotgun (WGS) entry which is preliminary data.</text>
</comment>
<dbReference type="Pfam" id="PF25583">
    <property type="entry name" value="WCX"/>
    <property type="match status" value="1"/>
</dbReference>
<organism evidence="2 3">
    <name type="scientific">Pseudonocardia hierapolitana</name>
    <dbReference type="NCBI Taxonomy" id="1128676"/>
    <lineage>
        <taxon>Bacteria</taxon>
        <taxon>Bacillati</taxon>
        <taxon>Actinomycetota</taxon>
        <taxon>Actinomycetes</taxon>
        <taxon>Pseudonocardiales</taxon>
        <taxon>Pseudonocardiaceae</taxon>
        <taxon>Pseudonocardia</taxon>
    </lineage>
</organism>
<accession>A0A561T016</accession>
<evidence type="ECO:0000313" key="3">
    <source>
        <dbReference type="Proteomes" id="UP000321261"/>
    </source>
</evidence>
<evidence type="ECO:0000259" key="1">
    <source>
        <dbReference type="Pfam" id="PF25583"/>
    </source>
</evidence>
<dbReference type="InterPro" id="IPR057727">
    <property type="entry name" value="WCX_dom"/>
</dbReference>
<name>A0A561T016_9PSEU</name>
<dbReference type="EMBL" id="VIWU01000001">
    <property type="protein sequence ID" value="TWF80460.1"/>
    <property type="molecule type" value="Genomic_DNA"/>
</dbReference>
<sequence length="111" mass="11721">MPTAPVLALPAAEVIPFAGDAVVEALDEHRCGVTAGSWSWPGLAAVLARFDADIEVVGPPELRAAFAEQCCPGRSGCRGPLVTAPRSGRLRIDRRRWARAAPNRPAMPSPP</sequence>
<gene>
    <name evidence="2" type="ORF">FHX44_116403</name>
</gene>